<dbReference type="InterPro" id="IPR009057">
    <property type="entry name" value="Homeodomain-like_sf"/>
</dbReference>
<name>A0A1C4UW82_9ACTN</name>
<dbReference type="SUPFAM" id="SSF46689">
    <property type="entry name" value="Homeodomain-like"/>
    <property type="match status" value="1"/>
</dbReference>
<dbReference type="EMBL" id="FMCX01000001">
    <property type="protein sequence ID" value="SCE75920.1"/>
    <property type="molecule type" value="Genomic_DNA"/>
</dbReference>
<sequence length="138" mass="15252">MAEVDGDEVRRLRAEGGLSVAQIRERTGLGRNRVQELLRGVPPPELTRRPTAKDELRAEALKLRAQGGTVPDIADRLGVARSTAYLWVRHVPLEADPAVVRAPGASWWRCRDRGRCIGGWRGRCGEWPVEIPTGNGKV</sequence>
<dbReference type="Pfam" id="PF13384">
    <property type="entry name" value="HTH_23"/>
    <property type="match status" value="1"/>
</dbReference>
<gene>
    <name evidence="1" type="ORF">GA0070564_101761</name>
</gene>
<keyword evidence="2" id="KW-1185">Reference proteome</keyword>
<dbReference type="Proteomes" id="UP000199504">
    <property type="component" value="Unassembled WGS sequence"/>
</dbReference>
<accession>A0A1C4UW82</accession>
<evidence type="ECO:0000313" key="2">
    <source>
        <dbReference type="Proteomes" id="UP000199504"/>
    </source>
</evidence>
<dbReference type="OrthoDB" id="3512717at2"/>
<organism evidence="1 2">
    <name type="scientific">Micromonospora mirobrigensis</name>
    <dbReference type="NCBI Taxonomy" id="262898"/>
    <lineage>
        <taxon>Bacteria</taxon>
        <taxon>Bacillati</taxon>
        <taxon>Actinomycetota</taxon>
        <taxon>Actinomycetes</taxon>
        <taxon>Micromonosporales</taxon>
        <taxon>Micromonosporaceae</taxon>
        <taxon>Micromonospora</taxon>
    </lineage>
</organism>
<dbReference type="STRING" id="262898.GA0070564_101761"/>
<proteinExistence type="predicted"/>
<dbReference type="RefSeq" id="WP_091602476.1">
    <property type="nucleotide sequence ID" value="NZ_FMCX01000001.1"/>
</dbReference>
<dbReference type="Gene3D" id="1.10.10.60">
    <property type="entry name" value="Homeodomain-like"/>
    <property type="match status" value="1"/>
</dbReference>
<dbReference type="AlphaFoldDB" id="A0A1C4UW82"/>
<keyword evidence="1" id="KW-0238">DNA-binding</keyword>
<dbReference type="GO" id="GO:0003677">
    <property type="term" value="F:DNA binding"/>
    <property type="evidence" value="ECO:0007669"/>
    <property type="project" value="UniProtKB-KW"/>
</dbReference>
<reference evidence="2" key="1">
    <citation type="submission" date="2016-06" db="EMBL/GenBank/DDBJ databases">
        <authorList>
            <person name="Varghese N."/>
            <person name="Submissions Spin"/>
        </authorList>
    </citation>
    <scope>NUCLEOTIDE SEQUENCE [LARGE SCALE GENOMIC DNA]</scope>
    <source>
        <strain evidence="2">DSM 44830</strain>
    </source>
</reference>
<keyword evidence="1" id="KW-0371">Homeobox</keyword>
<evidence type="ECO:0000313" key="1">
    <source>
        <dbReference type="EMBL" id="SCE75920.1"/>
    </source>
</evidence>
<protein>
    <submittedName>
        <fullName evidence="1">Homeodomain-like domain-containing protein</fullName>
    </submittedName>
</protein>